<protein>
    <submittedName>
        <fullName evidence="1">Uncharacterized protein</fullName>
    </submittedName>
</protein>
<reference evidence="1" key="1">
    <citation type="submission" date="2014-11" db="EMBL/GenBank/DDBJ databases">
        <authorList>
            <person name="Amaro Gonzalez C."/>
        </authorList>
    </citation>
    <scope>NUCLEOTIDE SEQUENCE</scope>
</reference>
<dbReference type="AlphaFoldDB" id="A0A0E9RVU3"/>
<proteinExistence type="predicted"/>
<evidence type="ECO:0000313" key="1">
    <source>
        <dbReference type="EMBL" id="JAH32600.1"/>
    </source>
</evidence>
<reference evidence="1" key="2">
    <citation type="journal article" date="2015" name="Fish Shellfish Immunol.">
        <title>Early steps in the European eel (Anguilla anguilla)-Vibrio vulnificus interaction in the gills: Role of the RtxA13 toxin.</title>
        <authorList>
            <person name="Callol A."/>
            <person name="Pajuelo D."/>
            <person name="Ebbesson L."/>
            <person name="Teles M."/>
            <person name="MacKenzie S."/>
            <person name="Amaro C."/>
        </authorList>
    </citation>
    <scope>NUCLEOTIDE SEQUENCE</scope>
</reference>
<sequence length="22" mass="2622">MNSQHIPIQSYWISRVEVSLPH</sequence>
<dbReference type="EMBL" id="GBXM01075977">
    <property type="protein sequence ID" value="JAH32600.1"/>
    <property type="molecule type" value="Transcribed_RNA"/>
</dbReference>
<name>A0A0E9RVU3_ANGAN</name>
<accession>A0A0E9RVU3</accession>
<organism evidence="1">
    <name type="scientific">Anguilla anguilla</name>
    <name type="common">European freshwater eel</name>
    <name type="synonym">Muraena anguilla</name>
    <dbReference type="NCBI Taxonomy" id="7936"/>
    <lineage>
        <taxon>Eukaryota</taxon>
        <taxon>Metazoa</taxon>
        <taxon>Chordata</taxon>
        <taxon>Craniata</taxon>
        <taxon>Vertebrata</taxon>
        <taxon>Euteleostomi</taxon>
        <taxon>Actinopterygii</taxon>
        <taxon>Neopterygii</taxon>
        <taxon>Teleostei</taxon>
        <taxon>Anguilliformes</taxon>
        <taxon>Anguillidae</taxon>
        <taxon>Anguilla</taxon>
    </lineage>
</organism>